<evidence type="ECO:0000313" key="1">
    <source>
        <dbReference type="EMBL" id="MFD1939256.1"/>
    </source>
</evidence>
<sequence>MVKALVVIYDSGCGGCSAIASALSGVMAPPVLVRSCRDPNLERQYPSLRGTVPCARPLAIALGPDGEAELLSGLRLMWRGALLVAPGRRLAAVRLAVRIMRTRNRSKDG</sequence>
<comment type="caution">
    <text evidence="1">The sequence shown here is derived from an EMBL/GenBank/DDBJ whole genome shotgun (WGS) entry which is preliminary data.</text>
</comment>
<evidence type="ECO:0000313" key="2">
    <source>
        <dbReference type="Proteomes" id="UP001597368"/>
    </source>
</evidence>
<evidence type="ECO:0008006" key="3">
    <source>
        <dbReference type="Google" id="ProtNLM"/>
    </source>
</evidence>
<dbReference type="EMBL" id="JBHUFV010000080">
    <property type="protein sequence ID" value="MFD1939256.1"/>
    <property type="molecule type" value="Genomic_DNA"/>
</dbReference>
<keyword evidence="2" id="KW-1185">Reference proteome</keyword>
<dbReference type="Proteomes" id="UP001597368">
    <property type="component" value="Unassembled WGS sequence"/>
</dbReference>
<name>A0ABW4TC38_9ACTN</name>
<gene>
    <name evidence="1" type="ORF">ACFSKW_48125</name>
</gene>
<accession>A0ABW4TC38</accession>
<organism evidence="1 2">
    <name type="scientific">Nonomuraea mangrovi</name>
    <dbReference type="NCBI Taxonomy" id="2316207"/>
    <lineage>
        <taxon>Bacteria</taxon>
        <taxon>Bacillati</taxon>
        <taxon>Actinomycetota</taxon>
        <taxon>Actinomycetes</taxon>
        <taxon>Streptosporangiales</taxon>
        <taxon>Streptosporangiaceae</taxon>
        <taxon>Nonomuraea</taxon>
    </lineage>
</organism>
<proteinExistence type="predicted"/>
<protein>
    <recommendedName>
        <fullName evidence="3">DUF393 domain-containing protein</fullName>
    </recommendedName>
</protein>
<dbReference type="RefSeq" id="WP_379581361.1">
    <property type="nucleotide sequence ID" value="NZ_JBHUFV010000080.1"/>
</dbReference>
<reference evidence="2" key="1">
    <citation type="journal article" date="2019" name="Int. J. Syst. Evol. Microbiol.">
        <title>The Global Catalogue of Microorganisms (GCM) 10K type strain sequencing project: providing services to taxonomists for standard genome sequencing and annotation.</title>
        <authorList>
            <consortium name="The Broad Institute Genomics Platform"/>
            <consortium name="The Broad Institute Genome Sequencing Center for Infectious Disease"/>
            <person name="Wu L."/>
            <person name="Ma J."/>
        </authorList>
    </citation>
    <scope>NUCLEOTIDE SEQUENCE [LARGE SCALE GENOMIC DNA]</scope>
    <source>
        <strain evidence="2">ICMP 6774ER</strain>
    </source>
</reference>